<dbReference type="InterPro" id="IPR029044">
    <property type="entry name" value="Nucleotide-diphossugar_trans"/>
</dbReference>
<evidence type="ECO:0000313" key="3">
    <source>
        <dbReference type="Proteomes" id="UP000837932"/>
    </source>
</evidence>
<name>A0ABM9AV51_9BACT</name>
<reference evidence="2" key="1">
    <citation type="submission" date="2021-12" db="EMBL/GenBank/DDBJ databases">
        <authorList>
            <person name="Rodrigo-Torres L."/>
            <person name="Arahal R. D."/>
            <person name="Lucena T."/>
        </authorList>
    </citation>
    <scope>NUCLEOTIDE SEQUENCE</scope>
    <source>
        <strain evidence="2">CECT 8858</strain>
    </source>
</reference>
<accession>A0ABM9AV51</accession>
<comment type="caution">
    <text evidence="2">The sequence shown here is derived from an EMBL/GenBank/DDBJ whole genome shotgun (WGS) entry which is preliminary data.</text>
</comment>
<dbReference type="Proteomes" id="UP000837932">
    <property type="component" value="Unassembled WGS sequence"/>
</dbReference>
<dbReference type="PANTHER" id="PTHR22916">
    <property type="entry name" value="GLYCOSYLTRANSFERASE"/>
    <property type="match status" value="1"/>
</dbReference>
<dbReference type="Pfam" id="PF00535">
    <property type="entry name" value="Glycos_transf_2"/>
    <property type="match status" value="1"/>
</dbReference>
<dbReference type="SUPFAM" id="SSF53448">
    <property type="entry name" value="Nucleotide-diphospho-sugar transferases"/>
    <property type="match status" value="1"/>
</dbReference>
<keyword evidence="2" id="KW-0328">Glycosyltransferase</keyword>
<keyword evidence="3" id="KW-1185">Reference proteome</keyword>
<dbReference type="CDD" id="cd00761">
    <property type="entry name" value="Glyco_tranf_GTA_type"/>
    <property type="match status" value="1"/>
</dbReference>
<feature type="domain" description="Glycosyltransferase 2-like" evidence="1">
    <location>
        <begin position="7"/>
        <end position="158"/>
    </location>
</feature>
<evidence type="ECO:0000313" key="2">
    <source>
        <dbReference type="EMBL" id="CAH0997923.1"/>
    </source>
</evidence>
<proteinExistence type="predicted"/>
<sequence>MHPTPISVIIPAFNASNYIKRALDSVFSQSVLPKEVIVIDDGSTDNTATIVKAYGNVVSYIYQTNLGPSSARNAGIKAANENIIAFLDADDYWPKNKLETQLAILEKDTSLDVVWGRVKIDYKHEGIEKFTREGVSDDSVFITCLGAALFRKNVFNEVGLFNENLKTCEDWDWYIRAMDKKVSINKIPEIGLFYCRHDDNLTKDLQDLTKQSIQLLKLTINRRRQNTNHE</sequence>
<dbReference type="PANTHER" id="PTHR22916:SF3">
    <property type="entry name" value="UDP-GLCNAC:BETAGAL BETA-1,3-N-ACETYLGLUCOSAMINYLTRANSFERASE-LIKE PROTEIN 1"/>
    <property type="match status" value="1"/>
</dbReference>
<organism evidence="2 3">
    <name type="scientific">Emticicia aquatica</name>
    <dbReference type="NCBI Taxonomy" id="1681835"/>
    <lineage>
        <taxon>Bacteria</taxon>
        <taxon>Pseudomonadati</taxon>
        <taxon>Bacteroidota</taxon>
        <taxon>Cytophagia</taxon>
        <taxon>Cytophagales</taxon>
        <taxon>Leadbetterellaceae</taxon>
        <taxon>Emticicia</taxon>
    </lineage>
</organism>
<dbReference type="EMBL" id="CAKLPY010000008">
    <property type="protein sequence ID" value="CAH0997923.1"/>
    <property type="molecule type" value="Genomic_DNA"/>
</dbReference>
<dbReference type="GO" id="GO:0016757">
    <property type="term" value="F:glycosyltransferase activity"/>
    <property type="evidence" value="ECO:0007669"/>
    <property type="project" value="UniProtKB-KW"/>
</dbReference>
<dbReference type="InterPro" id="IPR001173">
    <property type="entry name" value="Glyco_trans_2-like"/>
</dbReference>
<dbReference type="Gene3D" id="3.90.550.10">
    <property type="entry name" value="Spore Coat Polysaccharide Biosynthesis Protein SpsA, Chain A"/>
    <property type="match status" value="1"/>
</dbReference>
<protein>
    <submittedName>
        <fullName evidence="2">Glycosyltransferase EpsJ</fullName>
        <ecNumber evidence="2">2.4.-.-</ecNumber>
    </submittedName>
</protein>
<dbReference type="RefSeq" id="WP_238808734.1">
    <property type="nucleotide sequence ID" value="NZ_CAKLPY010000008.1"/>
</dbReference>
<dbReference type="EC" id="2.4.-.-" evidence="2"/>
<evidence type="ECO:0000259" key="1">
    <source>
        <dbReference type="Pfam" id="PF00535"/>
    </source>
</evidence>
<keyword evidence="2" id="KW-0808">Transferase</keyword>
<gene>
    <name evidence="2" type="primary">epsJ</name>
    <name evidence="2" type="ORF">EMA8858_04058</name>
</gene>